<evidence type="ECO:0000313" key="5">
    <source>
        <dbReference type="Proteomes" id="UP001204615"/>
    </source>
</evidence>
<dbReference type="RefSeq" id="WP_253568402.1">
    <property type="nucleotide sequence ID" value="NZ_JAMZEK010000004.1"/>
</dbReference>
<reference evidence="4 5" key="1">
    <citation type="submission" date="2022-06" db="EMBL/GenBank/DDBJ databases">
        <title>Dyella sp. Sa strain:Sa Genome sequencing.</title>
        <authorList>
            <person name="Park S."/>
        </authorList>
    </citation>
    <scope>NUCLEOTIDE SEQUENCE [LARGE SCALE GENOMIC DNA]</scope>
    <source>
        <strain evidence="4 5">Sa</strain>
    </source>
</reference>
<feature type="domain" description="NADPH-dependent FMN reductase-like" evidence="3">
    <location>
        <begin position="8"/>
        <end position="136"/>
    </location>
</feature>
<dbReference type="PANTHER" id="PTHR30543">
    <property type="entry name" value="CHROMATE REDUCTASE"/>
    <property type="match status" value="1"/>
</dbReference>
<dbReference type="SUPFAM" id="SSF52218">
    <property type="entry name" value="Flavoproteins"/>
    <property type="match status" value="1"/>
</dbReference>
<keyword evidence="5" id="KW-1185">Reference proteome</keyword>
<evidence type="ECO:0000313" key="4">
    <source>
        <dbReference type="EMBL" id="MCP1375682.1"/>
    </source>
</evidence>
<comment type="caution">
    <text evidence="4">The sequence shown here is derived from an EMBL/GenBank/DDBJ whole genome shotgun (WGS) entry which is preliminary data.</text>
</comment>
<comment type="cofactor">
    <cofactor evidence="1">
        <name>FMN</name>
        <dbReference type="ChEBI" id="CHEBI:58210"/>
    </cofactor>
</comment>
<proteinExistence type="predicted"/>
<evidence type="ECO:0000256" key="2">
    <source>
        <dbReference type="ARBA" id="ARBA00022643"/>
    </source>
</evidence>
<dbReference type="InterPro" id="IPR005025">
    <property type="entry name" value="FMN_Rdtase-like_dom"/>
</dbReference>
<dbReference type="PANTHER" id="PTHR30543:SF21">
    <property type="entry name" value="NAD(P)H-DEPENDENT FMN REDUCTASE LOT6"/>
    <property type="match status" value="1"/>
</dbReference>
<evidence type="ECO:0000256" key="1">
    <source>
        <dbReference type="ARBA" id="ARBA00001917"/>
    </source>
</evidence>
<sequence>MTAAARRRVLCLAGSLRAVSANRSVLEAARELAPASLELVLYDGLAALPWFNPDDERDPLPGAVTGLREQVAASDALLIACPEYAHGVPGAFKNLLDWLVGCPRFPGKPVALLNASARGSHHAQDALREILRTMSAELLDRVSGTVPLPGTGCDRAYVLAQLEPRGELEALLKRLARALESA</sequence>
<dbReference type="InterPro" id="IPR029039">
    <property type="entry name" value="Flavoprotein-like_sf"/>
</dbReference>
<dbReference type="Pfam" id="PF03358">
    <property type="entry name" value="FMN_red"/>
    <property type="match status" value="1"/>
</dbReference>
<protein>
    <submittedName>
        <fullName evidence="4">NAD(P)H-dependent oxidoreductase</fullName>
    </submittedName>
</protein>
<name>A0ABT1FE78_9GAMM</name>
<evidence type="ECO:0000259" key="3">
    <source>
        <dbReference type="Pfam" id="PF03358"/>
    </source>
</evidence>
<dbReference type="Gene3D" id="3.40.50.360">
    <property type="match status" value="1"/>
</dbReference>
<dbReference type="Proteomes" id="UP001204615">
    <property type="component" value="Unassembled WGS sequence"/>
</dbReference>
<dbReference type="InterPro" id="IPR050712">
    <property type="entry name" value="NAD(P)H-dep_reductase"/>
</dbReference>
<keyword evidence="2" id="KW-0288">FMN</keyword>
<gene>
    <name evidence="4" type="ORF">NC595_16670</name>
</gene>
<accession>A0ABT1FE78</accession>
<keyword evidence="2" id="KW-0285">Flavoprotein</keyword>
<organism evidence="4 5">
    <name type="scientific">Dyella lutea</name>
    <dbReference type="NCBI Taxonomy" id="2950441"/>
    <lineage>
        <taxon>Bacteria</taxon>
        <taxon>Pseudomonadati</taxon>
        <taxon>Pseudomonadota</taxon>
        <taxon>Gammaproteobacteria</taxon>
        <taxon>Lysobacterales</taxon>
        <taxon>Rhodanobacteraceae</taxon>
        <taxon>Dyella</taxon>
    </lineage>
</organism>
<dbReference type="EMBL" id="JAMZEK010000004">
    <property type="protein sequence ID" value="MCP1375682.1"/>
    <property type="molecule type" value="Genomic_DNA"/>
</dbReference>